<dbReference type="GO" id="GO:0000976">
    <property type="term" value="F:transcription cis-regulatory region binding"/>
    <property type="evidence" value="ECO:0007669"/>
    <property type="project" value="TreeGrafter"/>
</dbReference>
<evidence type="ECO:0000256" key="4">
    <source>
        <dbReference type="PROSITE-ProRule" id="PRU00335"/>
    </source>
</evidence>
<dbReference type="SUPFAM" id="SSF46689">
    <property type="entry name" value="Homeodomain-like"/>
    <property type="match status" value="1"/>
</dbReference>
<gene>
    <name evidence="6" type="ORF">EPA93_32085</name>
</gene>
<dbReference type="KEGG" id="kbs:EPA93_32085"/>
<evidence type="ECO:0000256" key="3">
    <source>
        <dbReference type="ARBA" id="ARBA00023163"/>
    </source>
</evidence>
<sequence>MSRLTSFYKREVTGLTWEEIRCTLLGMVYTQKISREMLAEGAYELLEREGIEALSMRRLAQIVNVRASSLYHHFPEKSALLAAVAEKGLFHLAAALERASNLALGDPRRQIYTMGMTYREWALQHPQVYRLLFADTPLIENTSPASLAAFAPMLAATGTLVGASQAPAATQAVWAFVHGYVMLELSGHMQQCLPIEGFQLGLSCFIQELGR</sequence>
<dbReference type="Proteomes" id="UP000290365">
    <property type="component" value="Chromosome"/>
</dbReference>
<accession>A0A4P6JY36</accession>
<dbReference type="PANTHER" id="PTHR30055:SF234">
    <property type="entry name" value="HTH-TYPE TRANSCRIPTIONAL REGULATOR BETI"/>
    <property type="match status" value="1"/>
</dbReference>
<keyword evidence="7" id="KW-1185">Reference proteome</keyword>
<dbReference type="Gene3D" id="1.10.357.10">
    <property type="entry name" value="Tetracycline Repressor, domain 2"/>
    <property type="match status" value="1"/>
</dbReference>
<dbReference type="InterPro" id="IPR009057">
    <property type="entry name" value="Homeodomain-like_sf"/>
</dbReference>
<dbReference type="Gene3D" id="1.10.10.60">
    <property type="entry name" value="Homeodomain-like"/>
    <property type="match status" value="1"/>
</dbReference>
<dbReference type="PANTHER" id="PTHR30055">
    <property type="entry name" value="HTH-TYPE TRANSCRIPTIONAL REGULATOR RUTR"/>
    <property type="match status" value="1"/>
</dbReference>
<dbReference type="InterPro" id="IPR050109">
    <property type="entry name" value="HTH-type_TetR-like_transc_reg"/>
</dbReference>
<protein>
    <submittedName>
        <fullName evidence="6">TetR/AcrR family transcriptional regulator</fullName>
    </submittedName>
</protein>
<name>A0A4P6JY36_KTERU</name>
<keyword evidence="1" id="KW-0805">Transcription regulation</keyword>
<dbReference type="GO" id="GO:0003700">
    <property type="term" value="F:DNA-binding transcription factor activity"/>
    <property type="evidence" value="ECO:0007669"/>
    <property type="project" value="TreeGrafter"/>
</dbReference>
<proteinExistence type="predicted"/>
<evidence type="ECO:0000313" key="7">
    <source>
        <dbReference type="Proteomes" id="UP000290365"/>
    </source>
</evidence>
<evidence type="ECO:0000313" key="6">
    <source>
        <dbReference type="EMBL" id="QBD80363.1"/>
    </source>
</evidence>
<dbReference type="EMBL" id="CP035758">
    <property type="protein sequence ID" value="QBD80363.1"/>
    <property type="molecule type" value="Genomic_DNA"/>
</dbReference>
<dbReference type="PROSITE" id="PS50977">
    <property type="entry name" value="HTH_TETR_2"/>
    <property type="match status" value="1"/>
</dbReference>
<evidence type="ECO:0000259" key="5">
    <source>
        <dbReference type="PROSITE" id="PS50977"/>
    </source>
</evidence>
<keyword evidence="2 4" id="KW-0238">DNA-binding</keyword>
<dbReference type="Pfam" id="PF13305">
    <property type="entry name" value="TetR_C_33"/>
    <property type="match status" value="1"/>
</dbReference>
<reference evidence="6 7" key="1">
    <citation type="submission" date="2019-01" db="EMBL/GenBank/DDBJ databases">
        <title>Ktedonosporobacter rubrisoli SCAWS-G2.</title>
        <authorList>
            <person name="Huang Y."/>
            <person name="Yan B."/>
        </authorList>
    </citation>
    <scope>NUCLEOTIDE SEQUENCE [LARGE SCALE GENOMIC DNA]</scope>
    <source>
        <strain evidence="6 7">SCAWS-G2</strain>
    </source>
</reference>
<feature type="domain" description="HTH tetR-type" evidence="5">
    <location>
        <begin position="32"/>
        <end position="92"/>
    </location>
</feature>
<evidence type="ECO:0000256" key="1">
    <source>
        <dbReference type="ARBA" id="ARBA00023015"/>
    </source>
</evidence>
<keyword evidence="3" id="KW-0804">Transcription</keyword>
<dbReference type="SUPFAM" id="SSF48498">
    <property type="entry name" value="Tetracyclin repressor-like, C-terminal domain"/>
    <property type="match status" value="1"/>
</dbReference>
<feature type="DNA-binding region" description="H-T-H motif" evidence="4">
    <location>
        <begin position="55"/>
        <end position="74"/>
    </location>
</feature>
<dbReference type="AlphaFoldDB" id="A0A4P6JY36"/>
<dbReference type="InterPro" id="IPR001647">
    <property type="entry name" value="HTH_TetR"/>
</dbReference>
<dbReference type="Pfam" id="PF00440">
    <property type="entry name" value="TetR_N"/>
    <property type="match status" value="1"/>
</dbReference>
<dbReference type="InterPro" id="IPR025996">
    <property type="entry name" value="MT1864/Rv1816-like_C"/>
</dbReference>
<dbReference type="InterPro" id="IPR036271">
    <property type="entry name" value="Tet_transcr_reg_TetR-rel_C_sf"/>
</dbReference>
<evidence type="ECO:0000256" key="2">
    <source>
        <dbReference type="ARBA" id="ARBA00023125"/>
    </source>
</evidence>
<dbReference type="OrthoDB" id="63332at2"/>
<dbReference type="PRINTS" id="PR00455">
    <property type="entry name" value="HTHTETR"/>
</dbReference>
<organism evidence="6 7">
    <name type="scientific">Ktedonosporobacter rubrisoli</name>
    <dbReference type="NCBI Taxonomy" id="2509675"/>
    <lineage>
        <taxon>Bacteria</taxon>
        <taxon>Bacillati</taxon>
        <taxon>Chloroflexota</taxon>
        <taxon>Ktedonobacteria</taxon>
        <taxon>Ktedonobacterales</taxon>
        <taxon>Ktedonosporobacteraceae</taxon>
        <taxon>Ktedonosporobacter</taxon>
    </lineage>
</organism>